<comment type="caution">
    <text evidence="1">The sequence shown here is derived from an EMBL/GenBank/DDBJ whole genome shotgun (WGS) entry which is preliminary data.</text>
</comment>
<reference evidence="1" key="1">
    <citation type="submission" date="2021-05" db="EMBL/GenBank/DDBJ databases">
        <authorList>
            <person name="Pan Q."/>
            <person name="Jouanno E."/>
            <person name="Zahm M."/>
            <person name="Klopp C."/>
            <person name="Cabau C."/>
            <person name="Louis A."/>
            <person name="Berthelot C."/>
            <person name="Parey E."/>
            <person name="Roest Crollius H."/>
            <person name="Montfort J."/>
            <person name="Robinson-Rechavi M."/>
            <person name="Bouchez O."/>
            <person name="Lampietro C."/>
            <person name="Lopez Roques C."/>
            <person name="Donnadieu C."/>
            <person name="Postlethwait J."/>
            <person name="Bobe J."/>
            <person name="Dillon D."/>
            <person name="Chandos A."/>
            <person name="von Hippel F."/>
            <person name="Guiguen Y."/>
        </authorList>
    </citation>
    <scope>NUCLEOTIDE SEQUENCE</scope>
    <source>
        <strain evidence="1">YG-Jan2019</strain>
    </source>
</reference>
<evidence type="ECO:0000313" key="1">
    <source>
        <dbReference type="EMBL" id="KAJ8007585.1"/>
    </source>
</evidence>
<accession>A0ACC2GVZ8</accession>
<evidence type="ECO:0000313" key="2">
    <source>
        <dbReference type="Proteomes" id="UP001157502"/>
    </source>
</evidence>
<proteinExistence type="predicted"/>
<dbReference type="EMBL" id="CM055735">
    <property type="protein sequence ID" value="KAJ8007585.1"/>
    <property type="molecule type" value="Genomic_DNA"/>
</dbReference>
<sequence length="226" mass="24833">MNINTTFANTEDEMMTFVAIVIYMGIAELPSIDDYWAMETRVSQVTNLMSFSPNRDVNFTCTASNGHSTSSISVMMRCQEEESKTVVRSKTTRLPLFGLVMVIIGVIFGVLLSIIYTRCKGSGCGYQTCYQSKWSFTPVNRWGINAERGSTPKAGNNIEDEGGFSGSTKDTRLGSTFFNGKRRKGDAQQGAGGRPRSGPPTPALRAAHCTLWPSEHLPPNDAHQTR</sequence>
<organism evidence="1 2">
    <name type="scientific">Dallia pectoralis</name>
    <name type="common">Alaska blackfish</name>
    <dbReference type="NCBI Taxonomy" id="75939"/>
    <lineage>
        <taxon>Eukaryota</taxon>
        <taxon>Metazoa</taxon>
        <taxon>Chordata</taxon>
        <taxon>Craniata</taxon>
        <taxon>Vertebrata</taxon>
        <taxon>Euteleostomi</taxon>
        <taxon>Actinopterygii</taxon>
        <taxon>Neopterygii</taxon>
        <taxon>Teleostei</taxon>
        <taxon>Protacanthopterygii</taxon>
        <taxon>Esociformes</taxon>
        <taxon>Umbridae</taxon>
        <taxon>Dallia</taxon>
    </lineage>
</organism>
<protein>
    <submittedName>
        <fullName evidence="1">Uncharacterized protein</fullName>
    </submittedName>
</protein>
<dbReference type="Proteomes" id="UP001157502">
    <property type="component" value="Chromosome 8"/>
</dbReference>
<name>A0ACC2GVZ8_DALPE</name>
<gene>
    <name evidence="1" type="ORF">DPEC_G00095560</name>
</gene>
<keyword evidence="2" id="KW-1185">Reference proteome</keyword>